<reference evidence="1" key="1">
    <citation type="journal article" date="2014" name="Front. Microbiol.">
        <title>High frequency of phylogenetically diverse reductive dehalogenase-homologous genes in deep subseafloor sedimentary metagenomes.</title>
        <authorList>
            <person name="Kawai M."/>
            <person name="Futagami T."/>
            <person name="Toyoda A."/>
            <person name="Takaki Y."/>
            <person name="Nishi S."/>
            <person name="Hori S."/>
            <person name="Arai W."/>
            <person name="Tsubouchi T."/>
            <person name="Morono Y."/>
            <person name="Uchiyama I."/>
            <person name="Ito T."/>
            <person name="Fujiyama A."/>
            <person name="Inagaki F."/>
            <person name="Takami H."/>
        </authorList>
    </citation>
    <scope>NUCLEOTIDE SEQUENCE</scope>
    <source>
        <strain evidence="1">Expedition CK06-06</strain>
    </source>
</reference>
<evidence type="ECO:0000313" key="1">
    <source>
        <dbReference type="EMBL" id="GAF97752.1"/>
    </source>
</evidence>
<proteinExistence type="predicted"/>
<feature type="non-terminal residue" evidence="1">
    <location>
        <position position="1"/>
    </location>
</feature>
<name>X0UBK6_9ZZZZ</name>
<protein>
    <submittedName>
        <fullName evidence="1">Uncharacterized protein</fullName>
    </submittedName>
</protein>
<gene>
    <name evidence="1" type="ORF">S01H1_30457</name>
</gene>
<sequence>LEMGYKQAERVRELILAQEELSIPQVIPDYGGIKRVIVVRKRI</sequence>
<dbReference type="EMBL" id="BARS01018744">
    <property type="protein sequence ID" value="GAF97752.1"/>
    <property type="molecule type" value="Genomic_DNA"/>
</dbReference>
<accession>X0UBK6</accession>
<organism evidence="1">
    <name type="scientific">marine sediment metagenome</name>
    <dbReference type="NCBI Taxonomy" id="412755"/>
    <lineage>
        <taxon>unclassified sequences</taxon>
        <taxon>metagenomes</taxon>
        <taxon>ecological metagenomes</taxon>
    </lineage>
</organism>
<dbReference type="AlphaFoldDB" id="X0UBK6"/>
<comment type="caution">
    <text evidence="1">The sequence shown here is derived from an EMBL/GenBank/DDBJ whole genome shotgun (WGS) entry which is preliminary data.</text>
</comment>